<dbReference type="Proteomes" id="UP000516437">
    <property type="component" value="Chromosome 8"/>
</dbReference>
<comment type="function">
    <text evidence="7">Functions as a two-component phosphorelay mediators between cytokinin sensor histidine kinases and response regulators (B-type ARRs). Plays an important role in propagating cytokinin signal transduction.</text>
</comment>
<evidence type="ECO:0000313" key="10">
    <source>
        <dbReference type="Proteomes" id="UP000516437"/>
    </source>
</evidence>
<comment type="subcellular location">
    <subcellularLocation>
        <location evidence="7">Cytoplasm</location>
        <location evidence="7">Cytosol</location>
    </subcellularLocation>
    <subcellularLocation>
        <location evidence="7">Nucleus</location>
    </subcellularLocation>
</comment>
<evidence type="ECO:0000313" key="9">
    <source>
        <dbReference type="EMBL" id="KAB1204335.1"/>
    </source>
</evidence>
<keyword evidence="5" id="KW-0539">Nucleus</keyword>
<dbReference type="EMBL" id="RXIC02000026">
    <property type="protein sequence ID" value="KAB1204335.1"/>
    <property type="molecule type" value="Genomic_DNA"/>
</dbReference>
<dbReference type="GO" id="GO:0043424">
    <property type="term" value="F:protein histidine kinase binding"/>
    <property type="evidence" value="ECO:0007669"/>
    <property type="project" value="UniProtKB-UniRule"/>
</dbReference>
<name>A0A6A1UVA2_9ROSI</name>
<keyword evidence="4 7" id="KW-0902">Two-component regulatory system</keyword>
<organism evidence="9 10">
    <name type="scientific">Morella rubra</name>
    <name type="common">Chinese bayberry</name>
    <dbReference type="NCBI Taxonomy" id="262757"/>
    <lineage>
        <taxon>Eukaryota</taxon>
        <taxon>Viridiplantae</taxon>
        <taxon>Streptophyta</taxon>
        <taxon>Embryophyta</taxon>
        <taxon>Tracheophyta</taxon>
        <taxon>Spermatophyta</taxon>
        <taxon>Magnoliopsida</taxon>
        <taxon>eudicotyledons</taxon>
        <taxon>Gunneridae</taxon>
        <taxon>Pentapetalae</taxon>
        <taxon>rosids</taxon>
        <taxon>fabids</taxon>
        <taxon>Fagales</taxon>
        <taxon>Myricaceae</taxon>
        <taxon>Morella</taxon>
    </lineage>
</organism>
<dbReference type="FunFam" id="1.20.120.160:FF:000001">
    <property type="entry name" value="Histidine-containing phosphotransfer protein 1"/>
    <property type="match status" value="1"/>
</dbReference>
<dbReference type="PROSITE" id="PS50894">
    <property type="entry name" value="HPT"/>
    <property type="match status" value="1"/>
</dbReference>
<dbReference type="PANTHER" id="PTHR28242">
    <property type="entry name" value="PHOSPHORELAY INTERMEDIATE PROTEIN YPD1"/>
    <property type="match status" value="1"/>
</dbReference>
<dbReference type="SUPFAM" id="SSF47226">
    <property type="entry name" value="Histidine-containing phosphotransfer domain, HPT domain"/>
    <property type="match status" value="1"/>
</dbReference>
<comment type="caution">
    <text evidence="9">The sequence shown here is derived from an EMBL/GenBank/DDBJ whole genome shotgun (WGS) entry which is preliminary data.</text>
</comment>
<keyword evidence="2 7" id="KW-0932">Cytokinin signaling pathway</keyword>
<dbReference type="Gene3D" id="1.20.120.160">
    <property type="entry name" value="HPT domain"/>
    <property type="match status" value="1"/>
</dbReference>
<reference evidence="9 10" key="1">
    <citation type="journal article" date="2019" name="Plant Biotechnol. J.">
        <title>The red bayberry genome and genetic basis of sex determination.</title>
        <authorList>
            <person name="Jia H.M."/>
            <person name="Jia H.J."/>
            <person name="Cai Q.L."/>
            <person name="Wang Y."/>
            <person name="Zhao H.B."/>
            <person name="Yang W.F."/>
            <person name="Wang G.Y."/>
            <person name="Li Y.H."/>
            <person name="Zhan D.L."/>
            <person name="Shen Y.T."/>
            <person name="Niu Q.F."/>
            <person name="Chang L."/>
            <person name="Qiu J."/>
            <person name="Zhao L."/>
            <person name="Xie H.B."/>
            <person name="Fu W.Y."/>
            <person name="Jin J."/>
            <person name="Li X.W."/>
            <person name="Jiao Y."/>
            <person name="Zhou C.C."/>
            <person name="Tu T."/>
            <person name="Chai C.Y."/>
            <person name="Gao J.L."/>
            <person name="Fan L.J."/>
            <person name="van de Weg E."/>
            <person name="Wang J.Y."/>
            <person name="Gao Z.S."/>
        </authorList>
    </citation>
    <scope>NUCLEOTIDE SEQUENCE [LARGE SCALE GENOMIC DNA]</scope>
    <source>
        <tissue evidence="9">Leaves</tissue>
    </source>
</reference>
<evidence type="ECO:0000256" key="2">
    <source>
        <dbReference type="ARBA" id="ARBA00022864"/>
    </source>
</evidence>
<feature type="domain" description="HPt" evidence="8">
    <location>
        <begin position="38"/>
        <end position="140"/>
    </location>
</feature>
<evidence type="ECO:0000256" key="7">
    <source>
        <dbReference type="RuleBase" id="RU369004"/>
    </source>
</evidence>
<keyword evidence="1" id="KW-0963">Cytoplasm</keyword>
<dbReference type="GO" id="GO:0000160">
    <property type="term" value="P:phosphorelay signal transduction system"/>
    <property type="evidence" value="ECO:0007669"/>
    <property type="project" value="UniProtKB-UniRule"/>
</dbReference>
<proteinExistence type="predicted"/>
<dbReference type="Pfam" id="PF01627">
    <property type="entry name" value="Hpt"/>
    <property type="match status" value="1"/>
</dbReference>
<keyword evidence="10" id="KW-1185">Reference proteome</keyword>
<accession>A0A6A1UVA2</accession>
<evidence type="ECO:0000256" key="6">
    <source>
        <dbReference type="PROSITE-ProRule" id="PRU00110"/>
    </source>
</evidence>
<protein>
    <recommendedName>
        <fullName evidence="7">Histidine-containing phosphotransfer protein</fullName>
    </recommendedName>
</protein>
<feature type="modified residue" description="Phosphohistidine" evidence="6">
    <location>
        <position position="79"/>
    </location>
</feature>
<evidence type="ECO:0000256" key="1">
    <source>
        <dbReference type="ARBA" id="ARBA00022490"/>
    </source>
</evidence>
<sequence length="179" mass="20934">MDKNRHLQRQLDMKRSLLDQGYLDEQFIQLEELQDDDNPDFVEETVTTFYNNSARFLQNIEHTLGDCPIDFPKLDNYMHHFKGSSSSIGATRVKNECTRFIEYCQAANAQGCVRTFLQVKQEHAILKAKLETYFQMAKSRIAAGAPSLCRSKNTSFAEFASYRKYKLFRKSDIVYRYLK</sequence>
<dbReference type="GO" id="GO:0005829">
    <property type="term" value="C:cytosol"/>
    <property type="evidence" value="ECO:0007669"/>
    <property type="project" value="UniProtKB-SubCell"/>
</dbReference>
<dbReference type="AlphaFoldDB" id="A0A6A1UVA2"/>
<dbReference type="InterPro" id="IPR036641">
    <property type="entry name" value="HPT_dom_sf"/>
</dbReference>
<dbReference type="PANTHER" id="PTHR28242:SF51">
    <property type="entry name" value="HISTIDINE-CONTAINING PHOSPHOTRANSFER PROTEIN"/>
    <property type="match status" value="1"/>
</dbReference>
<dbReference type="GO" id="GO:0009736">
    <property type="term" value="P:cytokinin-activated signaling pathway"/>
    <property type="evidence" value="ECO:0007669"/>
    <property type="project" value="UniProtKB-KW"/>
</dbReference>
<evidence type="ECO:0000259" key="8">
    <source>
        <dbReference type="PROSITE" id="PS50894"/>
    </source>
</evidence>
<dbReference type="InterPro" id="IPR008207">
    <property type="entry name" value="Sig_transdc_His_kin_Hpt_dom"/>
</dbReference>
<dbReference type="GO" id="GO:0005634">
    <property type="term" value="C:nucleus"/>
    <property type="evidence" value="ECO:0007669"/>
    <property type="project" value="UniProtKB-SubCell"/>
</dbReference>
<keyword evidence="3" id="KW-0007">Acetylation</keyword>
<comment type="domain">
    <text evidence="7">Histidine-containing phosphotransfer domain (HPt) contains an active histidine that mediates the phosphotransfer.</text>
</comment>
<keyword evidence="6" id="KW-0597">Phosphoprotein</keyword>
<dbReference type="GO" id="GO:0009927">
    <property type="term" value="F:histidine phosphotransfer kinase activity"/>
    <property type="evidence" value="ECO:0007669"/>
    <property type="project" value="UniProtKB-UniRule"/>
</dbReference>
<dbReference type="InterPro" id="IPR045871">
    <property type="entry name" value="AHP1-5/YPD1"/>
</dbReference>
<evidence type="ECO:0000256" key="5">
    <source>
        <dbReference type="ARBA" id="ARBA00023242"/>
    </source>
</evidence>
<gene>
    <name evidence="9" type="ORF">CJ030_MR8G014214</name>
</gene>
<dbReference type="OrthoDB" id="1673781at2759"/>
<evidence type="ECO:0000256" key="4">
    <source>
        <dbReference type="ARBA" id="ARBA00023012"/>
    </source>
</evidence>
<evidence type="ECO:0000256" key="3">
    <source>
        <dbReference type="ARBA" id="ARBA00022990"/>
    </source>
</evidence>